<dbReference type="Proteomes" id="UP000325440">
    <property type="component" value="Unassembled WGS sequence"/>
</dbReference>
<evidence type="ECO:0000256" key="7">
    <source>
        <dbReference type="ARBA" id="ARBA00023306"/>
    </source>
</evidence>
<protein>
    <submittedName>
        <fullName evidence="11">Kinetochore protein Nuf2</fullName>
    </submittedName>
</protein>
<name>A0A5E4NBD7_9HEMI</name>
<dbReference type="Gene3D" id="1.10.418.60">
    <property type="entry name" value="Ncd80 complex, Nuf2 subunit"/>
    <property type="match status" value="1"/>
</dbReference>
<reference evidence="11 12" key="1">
    <citation type="submission" date="2019-08" db="EMBL/GenBank/DDBJ databases">
        <authorList>
            <person name="Alioto T."/>
            <person name="Alioto T."/>
            <person name="Gomez Garrido J."/>
        </authorList>
    </citation>
    <scope>NUCLEOTIDE SEQUENCE [LARGE SCALE GENOMIC DNA]</scope>
</reference>
<evidence type="ECO:0000313" key="12">
    <source>
        <dbReference type="Proteomes" id="UP000325440"/>
    </source>
</evidence>
<dbReference type="GO" id="GO:0031262">
    <property type="term" value="C:Ndc80 complex"/>
    <property type="evidence" value="ECO:0007669"/>
    <property type="project" value="InterPro"/>
</dbReference>
<evidence type="ECO:0000256" key="9">
    <source>
        <dbReference type="SAM" id="Coils"/>
    </source>
</evidence>
<keyword evidence="3" id="KW-0158">Chromosome</keyword>
<keyword evidence="6 9" id="KW-0175">Coiled coil</keyword>
<gene>
    <name evidence="11" type="ORF">CINCED_3A022635</name>
</gene>
<keyword evidence="12" id="KW-1185">Reference proteome</keyword>
<evidence type="ECO:0000256" key="3">
    <source>
        <dbReference type="ARBA" id="ARBA00022454"/>
    </source>
</evidence>
<evidence type="ECO:0000256" key="4">
    <source>
        <dbReference type="ARBA" id="ARBA00022618"/>
    </source>
</evidence>
<evidence type="ECO:0000256" key="1">
    <source>
        <dbReference type="ARBA" id="ARBA00004584"/>
    </source>
</evidence>
<comment type="similarity">
    <text evidence="2">Belongs to the NUF2 family.</text>
</comment>
<evidence type="ECO:0000256" key="2">
    <source>
        <dbReference type="ARBA" id="ARBA00005498"/>
    </source>
</evidence>
<feature type="coiled-coil region" evidence="9">
    <location>
        <begin position="142"/>
        <end position="225"/>
    </location>
</feature>
<dbReference type="EMBL" id="CABPRJ010001934">
    <property type="protein sequence ID" value="VVC42016.1"/>
    <property type="molecule type" value="Genomic_DNA"/>
</dbReference>
<keyword evidence="4" id="KW-0132">Cell division</keyword>
<accession>A0A5E4NBD7</accession>
<dbReference type="GO" id="GO:0051301">
    <property type="term" value="P:cell division"/>
    <property type="evidence" value="ECO:0007669"/>
    <property type="project" value="UniProtKB-KW"/>
</dbReference>
<dbReference type="AlphaFoldDB" id="A0A5E4NBD7"/>
<keyword evidence="7" id="KW-0131">Cell cycle</keyword>
<dbReference type="OrthoDB" id="8194677at2759"/>
<dbReference type="InterPro" id="IPR005549">
    <property type="entry name" value="Kinetochore_Nuf2_N"/>
</dbReference>
<evidence type="ECO:0000256" key="8">
    <source>
        <dbReference type="ARBA" id="ARBA00023328"/>
    </source>
</evidence>
<feature type="domain" description="Kinetochore protein Nuf2 N-terminal" evidence="10">
    <location>
        <begin position="20"/>
        <end position="148"/>
    </location>
</feature>
<keyword evidence="5" id="KW-0498">Mitosis</keyword>
<keyword evidence="8" id="KW-0137">Centromere</keyword>
<evidence type="ECO:0000256" key="6">
    <source>
        <dbReference type="ARBA" id="ARBA00023054"/>
    </source>
</evidence>
<feature type="coiled-coil region" evidence="9">
    <location>
        <begin position="279"/>
        <end position="386"/>
    </location>
</feature>
<proteinExistence type="inferred from homology"/>
<evidence type="ECO:0000313" key="11">
    <source>
        <dbReference type="EMBL" id="VVC42016.1"/>
    </source>
</evidence>
<evidence type="ECO:0000259" key="10">
    <source>
        <dbReference type="Pfam" id="PF03800"/>
    </source>
</evidence>
<sequence>MAWQPNLTSTAKQKSVLYVEYSNLIKELGHYMPQFKASVKDLQEPSQTFVTNFYTEVLNEFFCDVNNLTEIQVTQNLKYCDMYSETVPVLNMCTALRYIYSKLGIDDFGLNDICDPSSKRTYGLLQTMLNFIKYSDVKIHDVDEKMKAIRNMKDTIDKTKQQKEIIKNSINKMLCERKQRGIEIKTLTEELKIGKSELMNIQKRKIEMENELNKVKQEQDTIESKCFKLCELKNNIIRDINALRAQIVEAPDILKADHERLKRLKNEVTERKTLTMAQISAKKQTVLIMEQELEAQEKRLRLLTDVTEMNKIISKLTHDNEKTMQNKAEIVESSEILKEKIEFLEHECADIKNKIDCTVKDIEQEVNSLKSKYDALSKEKDETIKQKSYRCEIIQSIEDEINNCYSRKTEIELDVANIMQNFRVVRDKLTQMQNEYATRALKNNKII</sequence>
<dbReference type="Pfam" id="PF03800">
    <property type="entry name" value="Nuf2"/>
    <property type="match status" value="1"/>
</dbReference>
<organism evidence="11 12">
    <name type="scientific">Cinara cedri</name>
    <dbReference type="NCBI Taxonomy" id="506608"/>
    <lineage>
        <taxon>Eukaryota</taxon>
        <taxon>Metazoa</taxon>
        <taxon>Ecdysozoa</taxon>
        <taxon>Arthropoda</taxon>
        <taxon>Hexapoda</taxon>
        <taxon>Insecta</taxon>
        <taxon>Pterygota</taxon>
        <taxon>Neoptera</taxon>
        <taxon>Paraneoptera</taxon>
        <taxon>Hemiptera</taxon>
        <taxon>Sternorrhyncha</taxon>
        <taxon>Aphidomorpha</taxon>
        <taxon>Aphidoidea</taxon>
        <taxon>Aphididae</taxon>
        <taxon>Lachninae</taxon>
        <taxon>Cinara</taxon>
    </lineage>
</organism>
<evidence type="ECO:0000256" key="5">
    <source>
        <dbReference type="ARBA" id="ARBA00022776"/>
    </source>
</evidence>
<comment type="subcellular location">
    <subcellularLocation>
        <location evidence="1">Chromosome</location>
        <location evidence="1">Centromere</location>
    </subcellularLocation>
</comment>
<dbReference type="InterPro" id="IPR038275">
    <property type="entry name" value="Nuf2_N_sf"/>
</dbReference>